<evidence type="ECO:0000313" key="2">
    <source>
        <dbReference type="Proteomes" id="UP000027382"/>
    </source>
</evidence>
<organism evidence="1 2">
    <name type="scientific">Bacillus phage CP-51</name>
    <dbReference type="NCBI Taxonomy" id="1391188"/>
    <lineage>
        <taxon>Viruses</taxon>
        <taxon>Duplodnaviria</taxon>
        <taxon>Heunggongvirae</taxon>
        <taxon>Uroviricota</taxon>
        <taxon>Caudoviricetes</taxon>
        <taxon>Herelleviridae</taxon>
        <taxon>Spounavirinae</taxon>
        <taxon>Siminovitchvirus</taxon>
        <taxon>Siminovitchvirus CP51</taxon>
    </lineage>
</organism>
<dbReference type="EMBL" id="KF554508">
    <property type="protein sequence ID" value="AID50559.1"/>
    <property type="molecule type" value="Genomic_DNA"/>
</dbReference>
<evidence type="ECO:0000313" key="1">
    <source>
        <dbReference type="EMBL" id="AID50559.1"/>
    </source>
</evidence>
<dbReference type="KEGG" id="vg:22277067"/>
<name>A0A068EPD2_9CAUD</name>
<keyword evidence="2" id="KW-1185">Reference proteome</keyword>
<sequence>MGTNNTEELTGLKMQNKPRKAVLKSTGELEVIQYNDEIVEFVNCNECNCQHLTHQESYLEIVGNLHVGGTDRGGLLGNSDWKNIGVPVYYFCINNQCLSNYIRKIELKELTSQTQIPDIHARSRFYTTVPLATGSDTYITSHNVLEVVTMSGDEIRIRTDVYMEGEGRKPRELGIQKEVLQTWLLQGKLEVIADTVTKEEE</sequence>
<dbReference type="GeneID" id="22277067"/>
<protein>
    <submittedName>
        <fullName evidence="1">Uncharacterized protein</fullName>
    </submittedName>
</protein>
<dbReference type="RefSeq" id="YP_009099168.1">
    <property type="nucleotide sequence ID" value="NC_025423.1"/>
</dbReference>
<proteinExistence type="predicted"/>
<dbReference type="OrthoDB" id="30916at10239"/>
<reference evidence="1" key="1">
    <citation type="journal article" date="2014" name="Virology">
        <title>The odd one out: Bacillus ACT bacteriophage CP-51 exhibits unusual properties compared to related Spounavirinae W.Ph. and Bastille.</title>
        <authorList>
            <person name="Klumpp J."/>
            <person name="Schmuki M."/>
            <person name="Sozhamannan S."/>
            <person name="Beyer W."/>
            <person name="Fouts D.E."/>
            <person name="Bernbach V."/>
            <person name="Calendar R."/>
            <person name="Loessner M.J."/>
        </authorList>
    </citation>
    <scope>NUCLEOTIDE SEQUENCE [LARGE SCALE GENOMIC DNA]</scope>
</reference>
<dbReference type="Proteomes" id="UP000027382">
    <property type="component" value="Segment"/>
</dbReference>
<accession>A0A068EPD2</accession>